<evidence type="ECO:0000259" key="4">
    <source>
        <dbReference type="PROSITE" id="PS50011"/>
    </source>
</evidence>
<sequence>MDSDFFKTQRDLGIDLVTELRAVGFVDVAEIGRGGFGVVYRCTQPGLDRVVAVKVLTCELEENRERFFREQRAMGRLTGHPNIMEVLEVGETATGQPYLVMPYHCQGSLDARIRRDGPLPLEEVLHVGVKLAGALETAHHADIFHRDVKPANILLTDYGEPTLSDFGIAHLTGGFQTSTGTVTGSPAFTAPEVLRGEPTSGASDVYGLGATLFCALTGHAAFERRSGEQVVAQFLRISAQPVPDLRERGIPEDVSALIEAAMCLDPQDRPTAALFGEQLQLLQLTHGFAVDQMALHVEQGSRLAVAPAQVTGIPAARGVGRREGTGNLPLELTSFVDRRSQVLEAKNLLSRSSLVTLTGIGGVGKSRLALRIAHKLQRDYADGVWLIELGELRDPSLLADVVAAAFGVRQVGRPMLEVLIQHLSTREVLLVLDNCEHMIEAVAKLVESLLRACPKTRILTTSRESLGLGGEAVLPVPPLRFPDPRSGSSVRGAAGYESVALFAERAAAAVPGFHLDEDNRNSVARICARLDGLPLAIELAAARLRTMPPEQILTRLTDRFAVLTRGRRDAPTRQQTLGWCIGWSYDLCTPTEQRLWGRLSVFAGSFELDAAEDVCGTDLTEPQFLDALSALVDKSILIREESGATVRFRVLETVQEYGSRKIIEAGEYTDLRRHHRDWYERLALDAEADWVSPRQLNWIIRLERELPNLRKALEFSIADRDAAGLRTAAALFSFWFSSGRLTEGIRWCERGLASTRGEATDRAKALFTISAFAAQLADIAAATSRAAELRILAEQQPADPRIGALLAYADGTAAISSGDLARAGVRLNDAVEGFSAPNDLAFHLRALVLLGWSRVLQGDMPSGVACLEKVLTVPDAHRDIEIRARALRPMALAAWQQGQHEQAERHLDEALRLVRPVVDPLVASVCVELLAWMAAEKPDARRAAVLLGAAYGLGHAVGSSIMFPHMAAYHEQCEQCVRDVLGRRGYESGYREGAAMSFQTAVDFALREQPRAMAQSDRGSASLTKRERQVADLIAEGLTNKAIAARLVISQRTAEGHVEHILTKLGFTSRAQIASWAAELGFVEAVDRFGERIVET</sequence>
<dbReference type="SUPFAM" id="SSF46894">
    <property type="entry name" value="C-terminal effector domain of the bipartite response regulators"/>
    <property type="match status" value="1"/>
</dbReference>
<protein>
    <submittedName>
        <fullName evidence="6">Protein kinase</fullName>
    </submittedName>
</protein>
<comment type="caution">
    <text evidence="6">The sequence shown here is derived from an EMBL/GenBank/DDBJ whole genome shotgun (WGS) entry which is preliminary data.</text>
</comment>
<dbReference type="InterPro" id="IPR016032">
    <property type="entry name" value="Sig_transdc_resp-reg_C-effctor"/>
</dbReference>
<dbReference type="SUPFAM" id="SSF56112">
    <property type="entry name" value="Protein kinase-like (PK-like)"/>
    <property type="match status" value="1"/>
</dbReference>
<dbReference type="PRINTS" id="PR00364">
    <property type="entry name" value="DISEASERSIST"/>
</dbReference>
<dbReference type="InterPro" id="IPR000719">
    <property type="entry name" value="Prot_kinase_dom"/>
</dbReference>
<dbReference type="SUPFAM" id="SSF48452">
    <property type="entry name" value="TPR-like"/>
    <property type="match status" value="1"/>
</dbReference>
<feature type="domain" description="Protein kinase" evidence="4">
    <location>
        <begin position="25"/>
        <end position="289"/>
    </location>
</feature>
<dbReference type="Pfam" id="PF25872">
    <property type="entry name" value="HTH_77"/>
    <property type="match status" value="1"/>
</dbReference>
<keyword evidence="7" id="KW-1185">Reference proteome</keyword>
<dbReference type="SUPFAM" id="SSF52540">
    <property type="entry name" value="P-loop containing nucleoside triphosphate hydrolases"/>
    <property type="match status" value="1"/>
</dbReference>
<dbReference type="PANTHER" id="PTHR47691:SF3">
    <property type="entry name" value="HTH-TYPE TRANSCRIPTIONAL REGULATOR RV0890C-RELATED"/>
    <property type="match status" value="1"/>
</dbReference>
<dbReference type="Pfam" id="PF00069">
    <property type="entry name" value="Pkinase"/>
    <property type="match status" value="1"/>
</dbReference>
<gene>
    <name evidence="6" type="ORF">KO481_23330</name>
</gene>
<dbReference type="Gene3D" id="1.25.40.10">
    <property type="entry name" value="Tetratricopeptide repeat domain"/>
    <property type="match status" value="1"/>
</dbReference>
<keyword evidence="2 3" id="KW-0067">ATP-binding</keyword>
<dbReference type="CDD" id="cd14014">
    <property type="entry name" value="STKc_PknB_like"/>
    <property type="match status" value="1"/>
</dbReference>
<dbReference type="InterPro" id="IPR000792">
    <property type="entry name" value="Tscrpt_reg_LuxR_C"/>
</dbReference>
<name>A0ABS6B5G7_9NOCA</name>
<dbReference type="InterPro" id="IPR011990">
    <property type="entry name" value="TPR-like_helical_dom_sf"/>
</dbReference>
<keyword evidence="6" id="KW-0808">Transferase</keyword>
<dbReference type="PROSITE" id="PS50011">
    <property type="entry name" value="PROTEIN_KINASE_DOM"/>
    <property type="match status" value="1"/>
</dbReference>
<evidence type="ECO:0000256" key="3">
    <source>
        <dbReference type="PROSITE-ProRule" id="PRU10141"/>
    </source>
</evidence>
<evidence type="ECO:0000256" key="2">
    <source>
        <dbReference type="ARBA" id="ARBA00022840"/>
    </source>
</evidence>
<dbReference type="CDD" id="cd06170">
    <property type="entry name" value="LuxR_C_like"/>
    <property type="match status" value="1"/>
</dbReference>
<dbReference type="PANTHER" id="PTHR47691">
    <property type="entry name" value="REGULATOR-RELATED"/>
    <property type="match status" value="1"/>
</dbReference>
<keyword evidence="6" id="KW-0418">Kinase</keyword>
<dbReference type="InterPro" id="IPR049945">
    <property type="entry name" value="AAA_22"/>
</dbReference>
<dbReference type="Proteomes" id="UP000733379">
    <property type="component" value="Unassembled WGS sequence"/>
</dbReference>
<feature type="binding site" evidence="3">
    <location>
        <position position="54"/>
    </location>
    <ligand>
        <name>ATP</name>
        <dbReference type="ChEBI" id="CHEBI:30616"/>
    </ligand>
</feature>
<dbReference type="PROSITE" id="PS00107">
    <property type="entry name" value="PROTEIN_KINASE_ATP"/>
    <property type="match status" value="1"/>
</dbReference>
<dbReference type="SMART" id="SM00421">
    <property type="entry name" value="HTH_LUXR"/>
    <property type="match status" value="1"/>
</dbReference>
<proteinExistence type="predicted"/>
<feature type="domain" description="HTH luxR-type" evidence="5">
    <location>
        <begin position="1016"/>
        <end position="1081"/>
    </location>
</feature>
<reference evidence="6 7" key="1">
    <citation type="submission" date="2021-06" db="EMBL/GenBank/DDBJ databases">
        <title>Actinomycetes sequencing.</title>
        <authorList>
            <person name="Shan Q."/>
        </authorList>
    </citation>
    <scope>NUCLEOTIDE SEQUENCE [LARGE SCALE GENOMIC DNA]</scope>
    <source>
        <strain evidence="6 7">NEAU-G5</strain>
    </source>
</reference>
<dbReference type="InterPro" id="IPR058852">
    <property type="entry name" value="HTH_77"/>
</dbReference>
<dbReference type="Pfam" id="PF13401">
    <property type="entry name" value="AAA_22"/>
    <property type="match status" value="1"/>
</dbReference>
<dbReference type="InterPro" id="IPR036388">
    <property type="entry name" value="WH-like_DNA-bd_sf"/>
</dbReference>
<dbReference type="GO" id="GO:0016301">
    <property type="term" value="F:kinase activity"/>
    <property type="evidence" value="ECO:0007669"/>
    <property type="project" value="UniProtKB-KW"/>
</dbReference>
<evidence type="ECO:0000313" key="7">
    <source>
        <dbReference type="Proteomes" id="UP000733379"/>
    </source>
</evidence>
<evidence type="ECO:0000259" key="5">
    <source>
        <dbReference type="PROSITE" id="PS50043"/>
    </source>
</evidence>
<dbReference type="InterPro" id="IPR027417">
    <property type="entry name" value="P-loop_NTPase"/>
</dbReference>
<dbReference type="PRINTS" id="PR00038">
    <property type="entry name" value="HTHLUXR"/>
</dbReference>
<dbReference type="RefSeq" id="WP_215919699.1">
    <property type="nucleotide sequence ID" value="NZ_JAHKNI010000008.1"/>
</dbReference>
<dbReference type="Gene3D" id="3.40.50.300">
    <property type="entry name" value="P-loop containing nucleotide triphosphate hydrolases"/>
    <property type="match status" value="1"/>
</dbReference>
<dbReference type="InterPro" id="IPR017441">
    <property type="entry name" value="Protein_kinase_ATP_BS"/>
</dbReference>
<evidence type="ECO:0000256" key="1">
    <source>
        <dbReference type="ARBA" id="ARBA00022741"/>
    </source>
</evidence>
<dbReference type="EMBL" id="JAHKNI010000008">
    <property type="protein sequence ID" value="MBU3064453.1"/>
    <property type="molecule type" value="Genomic_DNA"/>
</dbReference>
<organism evidence="6 7">
    <name type="scientific">Nocardia albiluteola</name>
    <dbReference type="NCBI Taxonomy" id="2842303"/>
    <lineage>
        <taxon>Bacteria</taxon>
        <taxon>Bacillati</taxon>
        <taxon>Actinomycetota</taxon>
        <taxon>Actinomycetes</taxon>
        <taxon>Mycobacteriales</taxon>
        <taxon>Nocardiaceae</taxon>
        <taxon>Nocardia</taxon>
    </lineage>
</organism>
<dbReference type="Gene3D" id="1.10.510.10">
    <property type="entry name" value="Transferase(Phosphotransferase) domain 1"/>
    <property type="match status" value="1"/>
</dbReference>
<dbReference type="InterPro" id="IPR008271">
    <property type="entry name" value="Ser/Thr_kinase_AS"/>
</dbReference>
<dbReference type="PROSITE" id="PS50043">
    <property type="entry name" value="HTH_LUXR_2"/>
    <property type="match status" value="1"/>
</dbReference>
<dbReference type="Pfam" id="PF00196">
    <property type="entry name" value="GerE"/>
    <property type="match status" value="1"/>
</dbReference>
<keyword evidence="1 3" id="KW-0547">Nucleotide-binding</keyword>
<evidence type="ECO:0000313" key="6">
    <source>
        <dbReference type="EMBL" id="MBU3064453.1"/>
    </source>
</evidence>
<dbReference type="PROSITE" id="PS00108">
    <property type="entry name" value="PROTEIN_KINASE_ST"/>
    <property type="match status" value="1"/>
</dbReference>
<dbReference type="InterPro" id="IPR011009">
    <property type="entry name" value="Kinase-like_dom_sf"/>
</dbReference>
<accession>A0ABS6B5G7</accession>
<dbReference type="SMART" id="SM00220">
    <property type="entry name" value="S_TKc"/>
    <property type="match status" value="1"/>
</dbReference>
<dbReference type="Gene3D" id="3.30.200.20">
    <property type="entry name" value="Phosphorylase Kinase, domain 1"/>
    <property type="match status" value="1"/>
</dbReference>
<dbReference type="Gene3D" id="1.10.10.10">
    <property type="entry name" value="Winged helix-like DNA-binding domain superfamily/Winged helix DNA-binding domain"/>
    <property type="match status" value="1"/>
</dbReference>